<accession>A0AAU7J9A1</accession>
<organism evidence="1">
    <name type="scientific">Alsobacter sp. KACC 23698</name>
    <dbReference type="NCBI Taxonomy" id="3149229"/>
    <lineage>
        <taxon>Bacteria</taxon>
        <taxon>Pseudomonadati</taxon>
        <taxon>Pseudomonadota</taxon>
        <taxon>Alphaproteobacteria</taxon>
        <taxon>Hyphomicrobiales</taxon>
        <taxon>Alsobacteraceae</taxon>
        <taxon>Alsobacter</taxon>
    </lineage>
</organism>
<reference evidence="1" key="1">
    <citation type="submission" date="2024-05" db="EMBL/GenBank/DDBJ databases">
        <authorList>
            <person name="Kim S."/>
            <person name="Heo J."/>
            <person name="Choi H."/>
            <person name="Choi Y."/>
            <person name="Kwon S.-W."/>
            <person name="Kim Y."/>
        </authorList>
    </citation>
    <scope>NUCLEOTIDE SEQUENCE</scope>
    <source>
        <strain evidence="1">KACC 23698</strain>
    </source>
</reference>
<protein>
    <submittedName>
        <fullName evidence="1">Uncharacterized protein</fullName>
    </submittedName>
</protein>
<proteinExistence type="predicted"/>
<dbReference type="AlphaFoldDB" id="A0AAU7J9A1"/>
<sequence length="77" mass="8567">MMNVQYMDWLDRPAVAVAGSRYVLADKGLPWTRLTHAAALDAAPLSEDAFRARFSDWDLPPLPRRGGPRFQRATGPA</sequence>
<dbReference type="RefSeq" id="WP_406853767.1">
    <property type="nucleotide sequence ID" value="NZ_CP157484.1"/>
</dbReference>
<name>A0AAU7J9A1_9HYPH</name>
<dbReference type="EMBL" id="CP157484">
    <property type="protein sequence ID" value="XBO36947.1"/>
    <property type="molecule type" value="Genomic_DNA"/>
</dbReference>
<gene>
    <name evidence="1" type="ORF">ABEG18_14490</name>
</gene>
<evidence type="ECO:0000313" key="1">
    <source>
        <dbReference type="EMBL" id="XBO36947.1"/>
    </source>
</evidence>